<evidence type="ECO:0000256" key="5">
    <source>
        <dbReference type="ARBA" id="ARBA00022737"/>
    </source>
</evidence>
<evidence type="ECO:0000256" key="4">
    <source>
        <dbReference type="ARBA" id="ARBA00022679"/>
    </source>
</evidence>
<comment type="similarity">
    <text evidence="6">In the C-terminal section; belongs to the NRP synthetase family.</text>
</comment>
<dbReference type="InterPro" id="IPR036661">
    <property type="entry name" value="Luciferase-like_sf"/>
</dbReference>
<evidence type="ECO:0000256" key="1">
    <source>
        <dbReference type="ARBA" id="ARBA00001957"/>
    </source>
</evidence>
<evidence type="ECO:0000313" key="11">
    <source>
        <dbReference type="Proteomes" id="UP000256345"/>
    </source>
</evidence>
<dbReference type="CDD" id="cd19534">
    <property type="entry name" value="E_NRPS"/>
    <property type="match status" value="1"/>
</dbReference>
<sequence>YLERPALTAERFIPNPFEQNGARMYRTGDVVRYFPDGNIEFRGRNDFQVKIRGFRIELGEIQSVLDKYPGVRQSVVVVREDVPGNKRLVAYWVAQEAQQPEDSELREHLKQKLPGHMVPSAFVQLEKVPLTPNGKVDRKALPAPEGVSASSGEPFAPPRTELEVQLAALWSGVLGVPQVGIHDDFFALGGHSLLATQLVSRIRVAFGVELPLRAIFESPTIAALSGQLERALLQSRPSAPSPHLTPRGDTLPVSFAQRRMWILDQLHPLHADYNVFFALRMEGALQVDVLRRSLSEVVRRHEALRTVFRSGLEGLVQIILPESTLSLGEVDLSTLPDSAREAEVLQRAEQEAQRPFDLATGPLFRGELLRLSSSEHVLLLNMHHIVSDGWSIGVLVREVAALYEAFAQGRPSPLPELPVQYADYASWQRQWLQGEVLDTQLHWWRQQLAGAPHALELPTDKPRPSVQSFRGARVPLKLSKDLSERLVQLCQREGVTPFMALLASFQLLLSRYSNQDDISVGSPIAGRRHAEHEGLIGFFVNTLVLRARFAGAISFRELLHQVRETTLGAFAHQDVPFEKLVEELQPQRDLSRSPLFQVIFALQNAPMPEMALPGLSLRPLEVENRVTKCDASIILSSSPEGFDGVFEYATDLFEHATAARMMGHFQVLLEAALSRPEAPLSELTLSSESERQQVLVDWNQTQRDYPRDACIHHLFEQQVALRPNAIAVEFGEQRLTYRELDARSNQLAHLLRSHGVGPDSLVALFLERSVELIVSLVGILKAGGAYLPLDASYPAQRLAFMLEDAPPRLLLTSRALRSQLPVSDSLPCLLWEELSLKSQPTSAPDSGVTSRNLAYVDFTSGSTGRPKGVAIEHRSVLRLLHGATYAHLGPEETFLLLAPISFDATTLEVWGPLVHGARLVVFPPQSPSDLELLTQVLQRHGVTTLHLTSGLFTQVVDHKLDSLRGLRQLLTGGDVVSAPHVRRVLEQLRIPVTACYGPTESTLFTSCFRMTHPEQPGDSVPIGSPIANTQLYLLDAHLRPVPVGVPGELYIGGDGLARGYLSRPELTAERFIPNPFSSQPGERLYRTGDLARWRPDGVLKFLGRLDNQVKIRGFRVELAEVEAALLAHPEVREAVAVVREDSPGNKRLVAYVTSDSQQLDISALRSFLKQRLPDFMLPSALVRLEALPLTSTSKVDRKALPPPNVASSGRTSHFVEPTTALERQLVSIWAQELGLEEVGVDDHFFEKLGGTSLSVIKVAARMREVLGREVQMTWLFEHPTISDLARRLDEGTPQAPAPREQQEARAAERTGPEDIAIIGMSGRFPGANSVEELWRNLRQGVESISRFSPEELEPLFGLPQGIFQWQHPQFVPAGGILEGADKFDHGFFDISLREAQWMDPQQRLFLQTAWSALEDAGVDPERTPGLISLYAGAGDSGYSQVVQKNVPLDPAAFFEAGTNATHQGMATKASYKLRLTGESLMVYTACSTGLVAVHMACESLRQRQSDVALAGATHLSLPQKTGYVYQEGMILSPDGHCRAFDAGAKGTVAGNGVAAVVLKRLSDAQRDGDSIYAVIKGSAINNDGHLKSGYTAPSVQGQTSVIQRAMQHAGLRPEDIGYVEAHGTGTPLGDPLEVSALQRVYSLGAERKGTIPIGSVKTNIGHLDAAAGLVGLMKAALALHHEEIPPSLHFERPNPAIDFDAGPFFVNTALREWKRGPVPRRAAVSSFGIGGTNAHAILEEAPAQHSEPSSRPHQVVLLSARTPAALDAQGAQLAAHVEANPQLTLADVAYTHALGRRGFEHRRAVVAKDAAELVQRLRKPGAAVELDDVEAGRRLRVAFLFPGQGAQQVAMGRELYQAEPDFRTHVDMCLGLLEMPLRDEVRTLLLPEPSQEATAKELLTHPRVALPALFTVEYSLARTWMGWGVTPHALLGHSYGEYVAACLAGVFSLADALRLAVTRGRLMEGMAPGAMLAVGLSEAEVRPLLSGRLSVAAFNAPGRCVVSGPIPEVERLTEELKRREVGTLRLPAAHAFHSADVEPFMPELVRVVTSLERSAPKARLVSSLTGTWATAEEVMDPAYWARQMRQPVRFAAGVETLLSEGCGLLLEVGPGQDLTALVRANVGGERGKVKALPSLRRQGSSASEHAVFLQALGDVWAQGLPLDWKAFYARERRLRLSLPSYPFQEKRCWVDAVPGMAPALPATTVTPALARLDAAPAAAPVEAPAPVREDMPRGEIEERVAALWRARLGVEHVGRDDSFLELGGNSLMAAQMLTQMRDTFGVNLPLADLFDSPTVAGIAARIEALLQSAPQQQQKSQQKTLKLAPLTRDGELKLSYVQERTWRLEQFLPGLSAYNIPFVLRLEGALDARLLERAIQDVVQRHEALRTTYDIVDGRPVQRFHAKVHVPLEVLVLDGTPEQREAEALRLAREDAARPYDLVKGPVLRTTLLRLREDVHILVGGIHHIVSDTLSITIFVHEMAALYVAMREGKPSPLPPMPVQYADFGHWQRRSVSENLLAEQQQWWRQQLAGMPRRMNLPTDRPRPASCPLTSERMSADFPPALANELVAFGRREGFTSFVILLATWQALLHRYSGQTDIVVGTPIANRTQPELQPLIGYVAHSVALRTDLGGDPTFRELLGRVREVLLGAQNHPDVPFEQLIEELFPQHDIGRGRITDSIFVLHSNAAGDSQQLPGLRASLIDVPDGPVQWGATLSDLTLVFREVPGQLHGALEYATELFDASTARRMIEQLQMLLTAGMAQPDERISRLPLLTQEEKKQWLQPRPSPSSPTSPSVRELLARRAESAPQAEAVVRDGRTWTLGELRARGRALASRLHALGVKRGEPVVVCLQPSPEKLLALWGVLEAGASVMTLGPSELGSLPHYAPEGASTPVLLTWRGLVTAQRLEPSRVLYVESFEDAPAEASAVAGEEAAPRAEDPAWLMPAGASQPAWVLTQGGLLHLFESLDARLKPSEGGTWLAAAESAVERPELEWLWALSRGLRVLFPSQEVSASLLHLRGGDVRSRAVDLSLMYFANDEDSMRGSKYELLMEGVKFADAHGFSAVWTPERHFHSFGGIYPQPAVLSAAVAAVTRRLRLRAGSVVLPLHDPLLVAEQWSVVDNLSNGRIDVSVATGWHAQDFSYAPHNYENRRSILLENLKTLRAVWRGEKLKRKGGGGVDVEVGLRPVPVQRELPIWMTATSNPETFRLAGELGAGVLTAMMSQSFEELRAKVGLYREAWRRNGHPGRGHITVMLHTFIGDDDREVLETVHKPLLGYFRGSVDIIASLASLQGFKGDIAKVPEADVQAILERGFEHYAHHAGLIGSVESGVKRLEVVRQADVDEVACLIDFGLETPVVLDGLRKLAEVRQRSEELAAGRQQQVLVESQQGIDALVELARRSGGVLMHASARLARSLAELPDARQALAPLKALVLEESSAELARSLHEAAGVPVLRRGVVADGSLVPRAPDEELPSEVQRWVLDEAQQPVPAGVVGELALYGAGLPQSLWRASREDHQRWVPHPLSASERLYRTGRYVRMRTDGSLEPMSAPPARTKRPAETERPANTVVPVAATGGISTPPPIPRAPRNGPLPLSFAQQRLWYLQQLEPMGVAYNNGVTYRMSGPLNVAALHAALEEVVRRHEVLRTTYALGEDGAVQIIHPDSELSMPLVELNGPTFEEREAEALRLCREHLLLPFDLEKGPVQHALLVRVDAEEHLLNLVFHHIVSDAWSSMVLAKELVPLYTAFCAGQPSPLPPMKLQYADFAVWQRKWLEGGVLETELAWWKQRLAGVPPLELPTDKPRPAVQSQKGALLPFLLPREISEPLLALGRREGATSFMVIMALFQTLLHRYSGQEDFAVGLPSAGRHYPGTEELIGCFVNTLAVRASLGGAPSFRELLTRVRRSSLEILAHQELPFERLVDALQVRREPSRSPVFQVVLNVINVPPPQAEMASLRMSGVKINSDTTKFDLSLEVLEKSDGLHCNIEYATGLFEPSTAVRMTEHLAALARQVVESPEKPLALLPLLTDTERQQVLVDFNATASPFPTDACIHHLFEQQVALRPDAIAVEFGEQRLTYRELDSRSNQLAHLLRSHGVGPDSLVALFLERSVELIVSLVGILKAGGAYLPLDASYPAQRLAFMLEDAPPRLLLTSQALRSQLPVSDSLPCLLWEELSFEGLPTSTPDSGVTSRNLAYVDFTSGSTGRPKGVAIEHRSVLRLLHGATYAHLGPEETFLLLAPISFDASTLEVWGPLVYGARLVVFPPQSPSDLELLTQVLERHGVTTLHLTSGLFTQAVDHKLDSLRGLRQLLTGGDVVSAPHVRRVLEQLRIPVTACYGPTESTLFTSCFRMTHPEQPGDSVPIGTPIANTQVYLLDAHLQPVPVGVPGELYIGGDGLARGYLSRPELTAERFVPNPFSSQPGERLYRTGDLARWRPDGVLSFLGRIDNQVKVRGYRIELAEVEAALLAHPEVREAVAVVREDSPGDKRLVAYVVPPPGHQLTDVDSLRAFLAQRLPEFMRPSAFVALESLPLTSNAKVDRKALPAPKASKLQSATAYVAPRSELEQRLTDIWTQVLNVERVGIHDNFFALGGDSIISLQVIARARRAGIALSARQFFQNQTIAELARIAEHTSGSLGEQGPVTGEVHLTPIQQHFLEHDTAHAHHFNQSLLLEVRQSLNASLLEKALGHVVVHHDALRARFTRVEGRWQQHFAGTEAAPTLLQVDLSSLPRAAQPAALEAEAARLQASFELSRSPLLAAALFHLGDSQRLFLCAHHLVMDAVSWRILVEDLEASYLQLQQGQQVALPPKSTSFQTWARRLSEYASSEALAAEAPLWLDEARSLVQPLPMDSSGENTYASATTVSVSLDADETRLLLQEVPTAWRAHINDVLLTALVQAFSEWTGQPRLLVSLEGHGREELFTDVDLSRTIGWFTSLTPLLLSLPEGGSPGDGLRSVRDSLRQLPNHGIGAGILQWMGPEALSQKLRALPAPQVSFNYLGQLDASAAASTLFSLSSEPTGSSVAPSSLRMQPLEVNGSVLEGRFHFAFTYSTHLHHASTIQGLAQRYLTHLRALISLRHSDDTRRFTPSDFPLARLSQDALDSLLASHAASPEDLYPLTPLQEGILFHALLTPEADVYFSQLSWSIDGSFNLEAFLQAWQAALDHHTSLRTAFLWEGLDTPLQLVHARATVPFQQHDWRHLSADEQKTRLDAFLRDDKRKGFDLARAPLMRLTAIRLQDDTWRLLWSYHHLLLDGWSIGTLMQDVFTSYDVLSAGKPLQLPARPPFRDYIAWLQRQDPAAEESFWRALLAGFSSPTPLPADTHASPVKGPPPTAHTLERSLDPEATASLIAFTRQHQLTLNTLAQAAWALVLSLYSSEKDVLFGFTVSGRPPELPGVESMVGLFINTLPVRIRIPAASSPLLPWLHQLREQQLELQQHQHASLVSIHAVSGLPRATPLFESLLVVENYPLDESLQRQASSLNIRDLLAPSGQTNFPLTLTVVPGARIQLGATYDSTRFDSVLLEQALTRWSELLVGLTARHDASLSDLPLLTAEKQQQVLTDAERHQLLVDWNSGARELPQPPLVHRLFEAQVRRTPDALALHSSRAQLTYSELNSRANQLARLLRSLGVGADVLVALHLERSTDFVIALLATLKAGAAWLPLDPSLPLERLSFIVSDARPSLLLTHSSLEAGVRSFRMEALSEQLSSFSDEDLEVTPDGDHLAYAIYTSGSTGRPKGTLLHHRGFCNTILETIDDMELGPHSRVLPYASIGFDASIVEMLPPLLSGGRLFLATREQLPPGLLLQQYLREHAINTGTFTPALLSLLEPQELECLHTVAAAGEALPAELAARWKPGRRLLNIYGPTEVSIASTVAHDVDPRRVSIGRPLRNIQAYVLDEHLRLLPAGFPGELYLGGVGLARGYLGRPELTAEKFIPHPFSSSPGERLYRTGDKARWLENGQLEFLGRLDSQVKLRGYRIELGEIESALRAHASVRQAVVVLRQDAGDKRLVAYLVPNEGLSVDPGILRDVLKRSLPEYMVPSAFVSLQAMPLSSSGKVDTKALPAPDSSSLSTTAYAAPRNELEQRLAGIWAQVLRLERVGIHDHFFELGGHSLLATQVVARIRSTFRVELPLRALFEASTIAALAAHLSSALQSGTALQAPPLKPADTSGPLPLSFAQQRLWFIDQLQPGSSTYNMPSVLRLEGALDEAALQRAFTELVRRHHALRTTFGSESGQPVQR</sequence>
<protein>
    <submittedName>
        <fullName evidence="10">Non-ribosomal peptide synthase protein (TIGR01720 family)/amino acid adenylation domain-containing protein/natural product biosynthesis luciferase-like monooxygenase protein</fullName>
    </submittedName>
</protein>
<dbReference type="PROSITE" id="PS00455">
    <property type="entry name" value="AMP_BINDING"/>
    <property type="match status" value="2"/>
</dbReference>
<dbReference type="InterPro" id="IPR036736">
    <property type="entry name" value="ACP-like_sf"/>
</dbReference>
<dbReference type="Pfam" id="PF00550">
    <property type="entry name" value="PP-binding"/>
    <property type="match status" value="5"/>
</dbReference>
<dbReference type="CDD" id="cd12117">
    <property type="entry name" value="A_NRPS_Srf_like"/>
    <property type="match status" value="2"/>
</dbReference>
<feature type="non-terminal residue" evidence="10">
    <location>
        <position position="1"/>
    </location>
</feature>
<dbReference type="NCBIfam" id="NF004282">
    <property type="entry name" value="PRK05691.1"/>
    <property type="match status" value="8"/>
</dbReference>
<dbReference type="InterPro" id="IPR001242">
    <property type="entry name" value="Condensation_dom"/>
</dbReference>
<feature type="region of interest" description="Disordered" evidence="7">
    <location>
        <begin position="1290"/>
        <end position="1310"/>
    </location>
</feature>
<dbReference type="SUPFAM" id="SSF52777">
    <property type="entry name" value="CoA-dependent acyltransferases"/>
    <property type="match status" value="11"/>
</dbReference>
<dbReference type="InterPro" id="IPR010060">
    <property type="entry name" value="NRPS_synth"/>
</dbReference>
<dbReference type="Pfam" id="PF22621">
    <property type="entry name" value="CurL-like_PKS_C"/>
    <property type="match status" value="1"/>
</dbReference>
<dbReference type="InterPro" id="IPR023213">
    <property type="entry name" value="CAT-like_dom_sf"/>
</dbReference>
<keyword evidence="3" id="KW-0597">Phosphoprotein</keyword>
<feature type="domain" description="Ketosynthase family 3 (KS3)" evidence="9">
    <location>
        <begin position="1312"/>
        <end position="1740"/>
    </location>
</feature>
<keyword evidence="11" id="KW-1185">Reference proteome</keyword>
<proteinExistence type="inferred from homology"/>
<dbReference type="Gene3D" id="3.20.20.30">
    <property type="entry name" value="Luciferase-like domain"/>
    <property type="match status" value="1"/>
</dbReference>
<name>A0ABX9JKC0_9BACT</name>
<dbReference type="InterPro" id="IPR020806">
    <property type="entry name" value="PKS_PP-bd"/>
</dbReference>
<comment type="cofactor">
    <cofactor evidence="1">
        <name>pantetheine 4'-phosphate</name>
        <dbReference type="ChEBI" id="CHEBI:47942"/>
    </cofactor>
</comment>
<dbReference type="SUPFAM" id="SSF47336">
    <property type="entry name" value="ACP-like"/>
    <property type="match status" value="5"/>
</dbReference>
<feature type="domain" description="Carrier" evidence="8">
    <location>
        <begin position="6074"/>
        <end position="6149"/>
    </location>
</feature>
<feature type="compositionally biased region" description="Basic and acidic residues" evidence="7">
    <location>
        <begin position="1300"/>
        <end position="1310"/>
    </location>
</feature>
<dbReference type="NCBIfam" id="TIGR04020">
    <property type="entry name" value="seco_metab_LLM"/>
    <property type="match status" value="1"/>
</dbReference>
<dbReference type="Gene3D" id="3.40.50.1820">
    <property type="entry name" value="alpha/beta hydrolase"/>
    <property type="match status" value="1"/>
</dbReference>
<reference evidence="10 11" key="1">
    <citation type="submission" date="2018-08" db="EMBL/GenBank/DDBJ databases">
        <title>Genomic Encyclopedia of Archaeal and Bacterial Type Strains, Phase II (KMG-II): from individual species to whole genera.</title>
        <authorList>
            <person name="Goeker M."/>
        </authorList>
    </citation>
    <scope>NUCLEOTIDE SEQUENCE [LARGE SCALE GENOMIC DNA]</scope>
    <source>
        <strain evidence="10 11">DSM 2261</strain>
    </source>
</reference>
<dbReference type="Gene3D" id="3.30.70.3290">
    <property type="match status" value="1"/>
</dbReference>
<keyword evidence="4" id="KW-0808">Transferase</keyword>
<dbReference type="Pfam" id="PF00501">
    <property type="entry name" value="AMP-binding"/>
    <property type="match status" value="4"/>
</dbReference>
<gene>
    <name evidence="10" type="ORF">ATI61_1284</name>
</gene>
<comment type="caution">
    <text evidence="10">The sequence shown here is derived from an EMBL/GenBank/DDBJ whole genome shotgun (WGS) entry which is preliminary data.</text>
</comment>
<dbReference type="PROSITE" id="PS00012">
    <property type="entry name" value="PHOSPHOPANTETHEINE"/>
    <property type="match status" value="4"/>
</dbReference>
<dbReference type="SUPFAM" id="SSF52151">
    <property type="entry name" value="FabD/lysophospholipase-like"/>
    <property type="match status" value="1"/>
</dbReference>
<dbReference type="SMART" id="SM00827">
    <property type="entry name" value="PKS_AT"/>
    <property type="match status" value="1"/>
</dbReference>
<dbReference type="Pfam" id="PF00296">
    <property type="entry name" value="Bac_luciferase"/>
    <property type="match status" value="1"/>
</dbReference>
<dbReference type="CDD" id="cd19543">
    <property type="entry name" value="DCL_NRPS"/>
    <property type="match status" value="1"/>
</dbReference>
<dbReference type="Pfam" id="PF00109">
    <property type="entry name" value="ketoacyl-synt"/>
    <property type="match status" value="1"/>
</dbReference>
<feature type="domain" description="Carrier" evidence="8">
    <location>
        <begin position="157"/>
        <end position="232"/>
    </location>
</feature>
<evidence type="ECO:0000313" key="10">
    <source>
        <dbReference type="EMBL" id="REG14281.1"/>
    </source>
</evidence>
<dbReference type="Gene3D" id="3.40.366.10">
    <property type="entry name" value="Malonyl-Coenzyme A Acyl Carrier Protein, domain 2"/>
    <property type="match status" value="1"/>
</dbReference>
<dbReference type="Gene3D" id="3.30.70.250">
    <property type="entry name" value="Malonyl-CoA ACP transacylase, ACP-binding"/>
    <property type="match status" value="1"/>
</dbReference>
<dbReference type="SUPFAM" id="SSF51679">
    <property type="entry name" value="Bacterial luciferase-like"/>
    <property type="match status" value="1"/>
</dbReference>
<dbReference type="Gene3D" id="3.30.559.30">
    <property type="entry name" value="Nonribosomal peptide synthetase, condensation domain"/>
    <property type="match status" value="5"/>
</dbReference>
<evidence type="ECO:0000256" key="2">
    <source>
        <dbReference type="ARBA" id="ARBA00022450"/>
    </source>
</evidence>
<dbReference type="InterPro" id="IPR042099">
    <property type="entry name" value="ANL_N_sf"/>
</dbReference>
<dbReference type="PROSITE" id="PS00606">
    <property type="entry name" value="KS3_1"/>
    <property type="match status" value="1"/>
</dbReference>
<feature type="domain" description="Carrier" evidence="8">
    <location>
        <begin position="4557"/>
        <end position="4631"/>
    </location>
</feature>
<dbReference type="PROSITE" id="PS52004">
    <property type="entry name" value="KS3_2"/>
    <property type="match status" value="1"/>
</dbReference>
<dbReference type="Gene3D" id="3.40.47.10">
    <property type="match status" value="1"/>
</dbReference>
<dbReference type="Gene3D" id="3.30.559.10">
    <property type="entry name" value="Chloramphenicol acetyltransferase-like domain"/>
    <property type="match status" value="6"/>
</dbReference>
<accession>A0ABX9JKC0</accession>
<dbReference type="Gene3D" id="2.30.38.10">
    <property type="entry name" value="Luciferase, Domain 3"/>
    <property type="match status" value="5"/>
</dbReference>
<dbReference type="NCBIfam" id="NF003417">
    <property type="entry name" value="PRK04813.1"/>
    <property type="match status" value="5"/>
</dbReference>
<dbReference type="Pfam" id="PF02801">
    <property type="entry name" value="Ketoacyl-synt_C"/>
    <property type="match status" value="1"/>
</dbReference>
<dbReference type="InterPro" id="IPR014043">
    <property type="entry name" value="Acyl_transferase_dom"/>
</dbReference>
<evidence type="ECO:0000259" key="9">
    <source>
        <dbReference type="PROSITE" id="PS52004"/>
    </source>
</evidence>
<dbReference type="Gene3D" id="1.10.1200.10">
    <property type="entry name" value="ACP-like"/>
    <property type="match status" value="4"/>
</dbReference>
<dbReference type="InterPro" id="IPR010071">
    <property type="entry name" value="AA_adenyl_dom"/>
</dbReference>
<dbReference type="SUPFAM" id="SSF53901">
    <property type="entry name" value="Thiolase-like"/>
    <property type="match status" value="1"/>
</dbReference>
<dbReference type="InterPro" id="IPR016036">
    <property type="entry name" value="Malonyl_transacylase_ACP-bd"/>
</dbReference>
<dbReference type="InterPro" id="IPR045851">
    <property type="entry name" value="AMP-bd_C_sf"/>
</dbReference>
<dbReference type="InterPro" id="IPR016039">
    <property type="entry name" value="Thiolase-like"/>
</dbReference>
<dbReference type="InterPro" id="IPR020841">
    <property type="entry name" value="PKS_Beta-ketoAc_synthase_dom"/>
</dbReference>
<dbReference type="InterPro" id="IPR018201">
    <property type="entry name" value="Ketoacyl_synth_AS"/>
</dbReference>
<dbReference type="InterPro" id="IPR000873">
    <property type="entry name" value="AMP-dep_synth/lig_dom"/>
</dbReference>
<dbReference type="RefSeq" id="WP_249039748.1">
    <property type="nucleotide sequence ID" value="NZ_QUMU01000028.1"/>
</dbReference>
<feature type="region of interest" description="Disordered" evidence="7">
    <location>
        <begin position="2777"/>
        <end position="2803"/>
    </location>
</feature>
<dbReference type="PANTHER" id="PTHR45527">
    <property type="entry name" value="NONRIBOSOMAL PEPTIDE SYNTHETASE"/>
    <property type="match status" value="1"/>
</dbReference>
<dbReference type="CDD" id="cd19531">
    <property type="entry name" value="LCL_NRPS-like"/>
    <property type="match status" value="3"/>
</dbReference>
<dbReference type="InterPro" id="IPR001227">
    <property type="entry name" value="Ac_transferase_dom_sf"/>
</dbReference>
<dbReference type="Pfam" id="PF00698">
    <property type="entry name" value="Acyl_transf_1"/>
    <property type="match status" value="1"/>
</dbReference>
<feature type="region of interest" description="Disordered" evidence="7">
    <location>
        <begin position="3542"/>
        <end position="3562"/>
    </location>
</feature>
<dbReference type="PANTHER" id="PTHR45527:SF14">
    <property type="entry name" value="PLIPASTATIN SYNTHASE SUBUNIT B"/>
    <property type="match status" value="1"/>
</dbReference>
<dbReference type="Proteomes" id="UP000256345">
    <property type="component" value="Unassembled WGS sequence"/>
</dbReference>
<dbReference type="NCBIfam" id="TIGR01720">
    <property type="entry name" value="NRPS-para261"/>
    <property type="match status" value="1"/>
</dbReference>
<dbReference type="PROSITE" id="PS50075">
    <property type="entry name" value="CARRIER"/>
    <property type="match status" value="5"/>
</dbReference>
<dbReference type="SMART" id="SM00823">
    <property type="entry name" value="PKS_PP"/>
    <property type="match status" value="5"/>
</dbReference>
<evidence type="ECO:0000256" key="6">
    <source>
        <dbReference type="ARBA" id="ARBA00029443"/>
    </source>
</evidence>
<organism evidence="10 11">
    <name type="scientific">Archangium gephyra</name>
    <dbReference type="NCBI Taxonomy" id="48"/>
    <lineage>
        <taxon>Bacteria</taxon>
        <taxon>Pseudomonadati</taxon>
        <taxon>Myxococcota</taxon>
        <taxon>Myxococcia</taxon>
        <taxon>Myxococcales</taxon>
        <taxon>Cystobacterineae</taxon>
        <taxon>Archangiaceae</taxon>
        <taxon>Archangium</taxon>
    </lineage>
</organism>
<feature type="domain" description="Carrier" evidence="8">
    <location>
        <begin position="1216"/>
        <end position="1292"/>
    </location>
</feature>
<keyword evidence="2" id="KW-0596">Phosphopantetheine</keyword>
<dbReference type="InterPro" id="IPR029058">
    <property type="entry name" value="AB_hydrolase_fold"/>
</dbReference>
<dbReference type="Pfam" id="PF13193">
    <property type="entry name" value="AMP-binding_C"/>
    <property type="match status" value="4"/>
</dbReference>
<dbReference type="Gene3D" id="3.30.300.30">
    <property type="match status" value="4"/>
</dbReference>
<dbReference type="InterPro" id="IPR020845">
    <property type="entry name" value="AMP-binding_CS"/>
</dbReference>
<evidence type="ECO:0000256" key="7">
    <source>
        <dbReference type="SAM" id="MobiDB-lite"/>
    </source>
</evidence>
<dbReference type="SUPFAM" id="SSF55048">
    <property type="entry name" value="Probable ACP-binding domain of malonyl-CoA ACP transacylase"/>
    <property type="match status" value="1"/>
</dbReference>
<dbReference type="InterPro" id="IPR014031">
    <property type="entry name" value="Ketoacyl_synth_C"/>
</dbReference>
<dbReference type="SUPFAM" id="SSF56801">
    <property type="entry name" value="Acetyl-CoA synthetase-like"/>
    <property type="match status" value="6"/>
</dbReference>
<dbReference type="InterPro" id="IPR009081">
    <property type="entry name" value="PP-bd_ACP"/>
</dbReference>
<evidence type="ECO:0000256" key="3">
    <source>
        <dbReference type="ARBA" id="ARBA00022553"/>
    </source>
</evidence>
<dbReference type="InterPro" id="IPR016035">
    <property type="entry name" value="Acyl_Trfase/lysoPLipase"/>
</dbReference>
<dbReference type="InterPro" id="IPR025110">
    <property type="entry name" value="AMP-bd_C"/>
</dbReference>
<dbReference type="InterPro" id="IPR014030">
    <property type="entry name" value="Ketoacyl_synth_N"/>
</dbReference>
<dbReference type="CDD" id="cd05930">
    <property type="entry name" value="A_NRPS"/>
    <property type="match status" value="1"/>
</dbReference>
<dbReference type="Gene3D" id="3.40.50.12780">
    <property type="entry name" value="N-terminal domain of ligase-like"/>
    <property type="match status" value="1"/>
</dbReference>
<feature type="domain" description="Carrier" evidence="8">
    <location>
        <begin position="2231"/>
        <end position="2306"/>
    </location>
</feature>
<dbReference type="NCBIfam" id="TIGR01733">
    <property type="entry name" value="AA-adenyl-dom"/>
    <property type="match status" value="3"/>
</dbReference>
<dbReference type="Pfam" id="PF00668">
    <property type="entry name" value="Condensation"/>
    <property type="match status" value="6"/>
</dbReference>
<evidence type="ECO:0000259" key="8">
    <source>
        <dbReference type="PROSITE" id="PS50075"/>
    </source>
</evidence>
<keyword evidence="5" id="KW-0677">Repeat</keyword>
<dbReference type="InterPro" id="IPR024011">
    <property type="entry name" value="Biosynth_lucif-like_mOase_dom"/>
</dbReference>
<dbReference type="CDD" id="cd00833">
    <property type="entry name" value="PKS"/>
    <property type="match status" value="1"/>
</dbReference>
<dbReference type="InterPro" id="IPR006162">
    <property type="entry name" value="Ppantetheine_attach_site"/>
</dbReference>
<dbReference type="Gene3D" id="3.40.50.980">
    <property type="match status" value="6"/>
</dbReference>
<dbReference type="EMBL" id="QUMU01000028">
    <property type="protein sequence ID" value="REG14281.1"/>
    <property type="molecule type" value="Genomic_DNA"/>
</dbReference>
<dbReference type="InterPro" id="IPR011251">
    <property type="entry name" value="Luciferase-like_dom"/>
</dbReference>
<dbReference type="SMART" id="SM00825">
    <property type="entry name" value="PKS_KS"/>
    <property type="match status" value="1"/>
</dbReference>
<feature type="non-terminal residue" evidence="10">
    <location>
        <position position="6236"/>
    </location>
</feature>